<feature type="transmembrane region" description="Helical" evidence="8">
    <location>
        <begin position="393"/>
        <end position="411"/>
    </location>
</feature>
<evidence type="ECO:0000256" key="6">
    <source>
        <dbReference type="ARBA" id="ARBA00023136"/>
    </source>
</evidence>
<organism evidence="9 10">
    <name type="scientific">Nonomuraea guangzhouensis</name>
    <dbReference type="NCBI Taxonomy" id="1291555"/>
    <lineage>
        <taxon>Bacteria</taxon>
        <taxon>Bacillati</taxon>
        <taxon>Actinomycetota</taxon>
        <taxon>Actinomycetes</taxon>
        <taxon>Streptosporangiales</taxon>
        <taxon>Streptosporangiaceae</taxon>
        <taxon>Nonomuraea</taxon>
    </lineage>
</organism>
<gene>
    <name evidence="9" type="ORF">ACFSJ0_43960</name>
</gene>
<keyword evidence="2" id="KW-0813">Transport</keyword>
<feature type="compositionally biased region" description="Low complexity" evidence="7">
    <location>
        <begin position="447"/>
        <end position="457"/>
    </location>
</feature>
<feature type="compositionally biased region" description="Gly residues" evidence="7">
    <location>
        <begin position="458"/>
        <end position="500"/>
    </location>
</feature>
<evidence type="ECO:0000256" key="1">
    <source>
        <dbReference type="ARBA" id="ARBA00004429"/>
    </source>
</evidence>
<evidence type="ECO:0000313" key="9">
    <source>
        <dbReference type="EMBL" id="MFD1544062.1"/>
    </source>
</evidence>
<evidence type="ECO:0000313" key="10">
    <source>
        <dbReference type="Proteomes" id="UP001597097"/>
    </source>
</evidence>
<keyword evidence="10" id="KW-1185">Reference proteome</keyword>
<evidence type="ECO:0000256" key="5">
    <source>
        <dbReference type="ARBA" id="ARBA00022989"/>
    </source>
</evidence>
<feature type="transmembrane region" description="Helical" evidence="8">
    <location>
        <begin position="83"/>
        <end position="110"/>
    </location>
</feature>
<feature type="compositionally biased region" description="Basic and acidic residues" evidence="7">
    <location>
        <begin position="501"/>
        <end position="511"/>
    </location>
</feature>
<proteinExistence type="predicted"/>
<feature type="transmembrane region" description="Helical" evidence="8">
    <location>
        <begin position="168"/>
        <end position="189"/>
    </location>
</feature>
<feature type="region of interest" description="Disordered" evidence="7">
    <location>
        <begin position="442"/>
        <end position="511"/>
    </location>
</feature>
<evidence type="ECO:0000256" key="7">
    <source>
        <dbReference type="SAM" id="MobiDB-lite"/>
    </source>
</evidence>
<dbReference type="InterPro" id="IPR011701">
    <property type="entry name" value="MFS"/>
</dbReference>
<feature type="transmembrane region" description="Helical" evidence="8">
    <location>
        <begin position="326"/>
        <end position="344"/>
    </location>
</feature>
<dbReference type="Pfam" id="PF07690">
    <property type="entry name" value="MFS_1"/>
    <property type="match status" value="1"/>
</dbReference>
<keyword evidence="3" id="KW-1003">Cell membrane</keyword>
<protein>
    <submittedName>
        <fullName evidence="9">MFS transporter</fullName>
    </submittedName>
</protein>
<feature type="transmembrane region" description="Helical" evidence="8">
    <location>
        <begin position="43"/>
        <end position="62"/>
    </location>
</feature>
<evidence type="ECO:0000256" key="4">
    <source>
        <dbReference type="ARBA" id="ARBA00022692"/>
    </source>
</evidence>
<feature type="transmembrane region" description="Helical" evidence="8">
    <location>
        <begin position="350"/>
        <end position="373"/>
    </location>
</feature>
<name>A0ABW4GMU5_9ACTN</name>
<feature type="transmembrane region" description="Helical" evidence="8">
    <location>
        <begin position="295"/>
        <end position="319"/>
    </location>
</feature>
<dbReference type="EMBL" id="JBHUCM010000043">
    <property type="protein sequence ID" value="MFD1544062.1"/>
    <property type="molecule type" value="Genomic_DNA"/>
</dbReference>
<dbReference type="PANTHER" id="PTHR23513:SF9">
    <property type="entry name" value="ENTEROBACTIN EXPORTER ENTS"/>
    <property type="match status" value="1"/>
</dbReference>
<feature type="transmembrane region" description="Helical" evidence="8">
    <location>
        <begin position="260"/>
        <end position="283"/>
    </location>
</feature>
<dbReference type="RefSeq" id="WP_219528407.1">
    <property type="nucleotide sequence ID" value="NZ_JAHKRM010000004.1"/>
</dbReference>
<comment type="subcellular location">
    <subcellularLocation>
        <location evidence="1">Cell inner membrane</location>
        <topology evidence="1">Multi-pass membrane protein</topology>
    </subcellularLocation>
</comment>
<dbReference type="Pfam" id="PF05977">
    <property type="entry name" value="MFS_3"/>
    <property type="match status" value="1"/>
</dbReference>
<keyword evidence="5 8" id="KW-1133">Transmembrane helix</keyword>
<dbReference type="Proteomes" id="UP001597097">
    <property type="component" value="Unassembled WGS sequence"/>
</dbReference>
<sequence length="511" mass="50935">MIGRSLRPLAGVLAALAMSLTGTRVSAIALPWFVLVTTGSATMTGLVAFCEMAPYVLVKLFVGPLVDHLGPRRVSWVADVASAAGAGAVALLHVLGLLAFPVLLGLVALIGAARGPGDLAKEIMVPEAAEHGRIPLERAAALSGVTERLAATVGPATGGALVALAGPLIGLAASGACFALGSVVIVWALPRAQAPDAGDPAHVRASAEGEVPVQVSAEGAVPPQMSDHGSGRDSEGGAGETEGYWRRFAEGVAFLRGEPILLALALMVAVTNLLDAAFTQVLVPVWARESGHGPAVIGLNSSVMGLAAVGGSLVAAAVAHRMPRRAVFFVAFLLAGPPRFLVLAMDAPVWAIVVVFALSGLSGGLINPILGAIYFERVPRRLLGRVNALGDSLAWGGIPLGGLIAGAAVAAAGLSPVLVACGAAYFLTVGLTGLRREWREMDRSRGAGRPAPVSAAGPSGGAAAGRSGGAAGGCSGGAAGDRSGGAAGGEHGGDLAGQGRIGRERLEDGQP</sequence>
<accession>A0ABW4GMU5</accession>
<keyword evidence="6 8" id="KW-0472">Membrane</keyword>
<evidence type="ECO:0000256" key="8">
    <source>
        <dbReference type="SAM" id="Phobius"/>
    </source>
</evidence>
<evidence type="ECO:0000256" key="3">
    <source>
        <dbReference type="ARBA" id="ARBA00022475"/>
    </source>
</evidence>
<dbReference type="PANTHER" id="PTHR23513">
    <property type="entry name" value="INTEGRAL MEMBRANE EFFLUX PROTEIN-RELATED"/>
    <property type="match status" value="1"/>
</dbReference>
<dbReference type="CDD" id="cd06173">
    <property type="entry name" value="MFS_MefA_like"/>
    <property type="match status" value="1"/>
</dbReference>
<evidence type="ECO:0000256" key="2">
    <source>
        <dbReference type="ARBA" id="ARBA00022448"/>
    </source>
</evidence>
<dbReference type="InterPro" id="IPR010290">
    <property type="entry name" value="TM_effector"/>
</dbReference>
<comment type="caution">
    <text evidence="9">The sequence shown here is derived from an EMBL/GenBank/DDBJ whole genome shotgun (WGS) entry which is preliminary data.</text>
</comment>
<feature type="region of interest" description="Disordered" evidence="7">
    <location>
        <begin position="219"/>
        <end position="239"/>
    </location>
</feature>
<keyword evidence="4 8" id="KW-0812">Transmembrane</keyword>
<feature type="transmembrane region" description="Helical" evidence="8">
    <location>
        <begin position="417"/>
        <end position="434"/>
    </location>
</feature>
<reference evidence="10" key="1">
    <citation type="journal article" date="2019" name="Int. J. Syst. Evol. Microbiol.">
        <title>The Global Catalogue of Microorganisms (GCM) 10K type strain sequencing project: providing services to taxonomists for standard genome sequencing and annotation.</title>
        <authorList>
            <consortium name="The Broad Institute Genomics Platform"/>
            <consortium name="The Broad Institute Genome Sequencing Center for Infectious Disease"/>
            <person name="Wu L."/>
            <person name="Ma J."/>
        </authorList>
    </citation>
    <scope>NUCLEOTIDE SEQUENCE [LARGE SCALE GENOMIC DNA]</scope>
    <source>
        <strain evidence="10">CGMCC 1.15399</strain>
    </source>
</reference>